<protein>
    <recommendedName>
        <fullName evidence="6">Ribose-5-phosphate isomerase B</fullName>
        <ecNumber evidence="5">5.3.1.6</ecNumber>
    </recommendedName>
    <alternativeName>
        <fullName evidence="8">Phosphoriboisomerase B</fullName>
    </alternativeName>
</protein>
<dbReference type="Pfam" id="PF02502">
    <property type="entry name" value="LacAB_rpiB"/>
    <property type="match status" value="1"/>
</dbReference>
<comment type="caution">
    <text evidence="9">The sequence shown here is derived from an EMBL/GenBank/DDBJ whole genome shotgun (WGS) entry which is preliminary data.</text>
</comment>
<evidence type="ECO:0000256" key="8">
    <source>
        <dbReference type="ARBA" id="ARBA00032117"/>
    </source>
</evidence>
<dbReference type="Proteomes" id="UP000176527">
    <property type="component" value="Unassembled WGS sequence"/>
</dbReference>
<dbReference type="NCBIfam" id="TIGR00689">
    <property type="entry name" value="rpiB_lacA_lacB"/>
    <property type="match status" value="1"/>
</dbReference>
<dbReference type="PIRSF" id="PIRSF005384">
    <property type="entry name" value="RpiB_LacA_B"/>
    <property type="match status" value="1"/>
</dbReference>
<keyword evidence="7 9" id="KW-0413">Isomerase</keyword>
<dbReference type="InterPro" id="IPR011860">
    <property type="entry name" value="Rib-5-P_Isoase_Actino"/>
</dbReference>
<dbReference type="NCBIfam" id="NF004051">
    <property type="entry name" value="PRK05571.1"/>
    <property type="match status" value="1"/>
</dbReference>
<dbReference type="InterPro" id="IPR036569">
    <property type="entry name" value="RpiB_LacA_LacB_sf"/>
</dbReference>
<sequence>MYNGNMVIYIGADHGGFELKEQIKSWLSQNSYEVEDFGADSLNPEDDYPDFIILVAEKVVLNSKSLGIVIGRSGNGEAIAANKVKGIRAAVCLNVEMAEKAKEHNNANILSLGADYIQREEAEEIVRTFLDTPFSNEERHMRRLDKIEALENS</sequence>
<evidence type="ECO:0000256" key="7">
    <source>
        <dbReference type="ARBA" id="ARBA00023235"/>
    </source>
</evidence>
<dbReference type="SUPFAM" id="SSF89623">
    <property type="entry name" value="Ribose/Galactose isomerase RpiB/AlsB"/>
    <property type="match status" value="1"/>
</dbReference>
<comment type="subunit">
    <text evidence="4">Homodimer.</text>
</comment>
<evidence type="ECO:0000256" key="5">
    <source>
        <dbReference type="ARBA" id="ARBA00011959"/>
    </source>
</evidence>
<dbReference type="EC" id="5.3.1.6" evidence="5"/>
<dbReference type="PANTHER" id="PTHR30345">
    <property type="entry name" value="RIBOSE-5-PHOSPHATE ISOMERASE B"/>
    <property type="match status" value="1"/>
</dbReference>
<gene>
    <name evidence="9" type="ORF">A3F00_00980</name>
</gene>
<evidence type="ECO:0000256" key="2">
    <source>
        <dbReference type="ARBA" id="ARBA00004988"/>
    </source>
</evidence>
<evidence type="ECO:0000313" key="9">
    <source>
        <dbReference type="EMBL" id="OGE37289.1"/>
    </source>
</evidence>
<proteinExistence type="inferred from homology"/>
<dbReference type="NCBIfam" id="TIGR02133">
    <property type="entry name" value="RPI_actino"/>
    <property type="match status" value="1"/>
</dbReference>
<dbReference type="GO" id="GO:0019316">
    <property type="term" value="P:D-allose catabolic process"/>
    <property type="evidence" value="ECO:0007669"/>
    <property type="project" value="TreeGrafter"/>
</dbReference>
<comment type="catalytic activity">
    <reaction evidence="1">
        <text>aldehydo-D-ribose 5-phosphate = D-ribulose 5-phosphate</text>
        <dbReference type="Rhea" id="RHEA:14657"/>
        <dbReference type="ChEBI" id="CHEBI:58121"/>
        <dbReference type="ChEBI" id="CHEBI:58273"/>
        <dbReference type="EC" id="5.3.1.6"/>
    </reaction>
</comment>
<evidence type="ECO:0000256" key="3">
    <source>
        <dbReference type="ARBA" id="ARBA00008754"/>
    </source>
</evidence>
<accession>A0A1F5K8Q6</accession>
<dbReference type="InterPro" id="IPR003500">
    <property type="entry name" value="RpiB_LacA_LacB"/>
</dbReference>
<evidence type="ECO:0000313" key="10">
    <source>
        <dbReference type="Proteomes" id="UP000176527"/>
    </source>
</evidence>
<dbReference type="AlphaFoldDB" id="A0A1F5K8Q6"/>
<dbReference type="PANTHER" id="PTHR30345:SF0">
    <property type="entry name" value="DNA DAMAGE-REPAIR_TOLERATION PROTEIN DRT102"/>
    <property type="match status" value="1"/>
</dbReference>
<dbReference type="Gene3D" id="3.40.1400.10">
    <property type="entry name" value="Sugar-phosphate isomerase, RpiB/LacA/LacB"/>
    <property type="match status" value="1"/>
</dbReference>
<name>A0A1F5K8Q6_9BACT</name>
<evidence type="ECO:0000256" key="1">
    <source>
        <dbReference type="ARBA" id="ARBA00001713"/>
    </source>
</evidence>
<evidence type="ECO:0000256" key="6">
    <source>
        <dbReference type="ARBA" id="ARBA00014007"/>
    </source>
</evidence>
<evidence type="ECO:0000256" key="4">
    <source>
        <dbReference type="ARBA" id="ARBA00011738"/>
    </source>
</evidence>
<comment type="pathway">
    <text evidence="2">Carbohydrate degradation; pentose phosphate pathway; D-ribose 5-phosphate from D-ribulose 5-phosphate (non-oxidative stage): step 1/1.</text>
</comment>
<organism evidence="9 10">
    <name type="scientific">Candidatus Daviesbacteria bacterium RIFCSPHIGHO2_12_FULL_37_11</name>
    <dbReference type="NCBI Taxonomy" id="1797777"/>
    <lineage>
        <taxon>Bacteria</taxon>
        <taxon>Candidatus Daviesiibacteriota</taxon>
    </lineage>
</organism>
<dbReference type="EMBL" id="MFDE01000047">
    <property type="protein sequence ID" value="OGE37289.1"/>
    <property type="molecule type" value="Genomic_DNA"/>
</dbReference>
<dbReference type="GO" id="GO:0009052">
    <property type="term" value="P:pentose-phosphate shunt, non-oxidative branch"/>
    <property type="evidence" value="ECO:0007669"/>
    <property type="project" value="TreeGrafter"/>
</dbReference>
<dbReference type="GO" id="GO:0004751">
    <property type="term" value="F:ribose-5-phosphate isomerase activity"/>
    <property type="evidence" value="ECO:0007669"/>
    <property type="project" value="UniProtKB-EC"/>
</dbReference>
<reference evidence="9 10" key="1">
    <citation type="journal article" date="2016" name="Nat. Commun.">
        <title>Thousands of microbial genomes shed light on interconnected biogeochemical processes in an aquifer system.</title>
        <authorList>
            <person name="Anantharaman K."/>
            <person name="Brown C.T."/>
            <person name="Hug L.A."/>
            <person name="Sharon I."/>
            <person name="Castelle C.J."/>
            <person name="Probst A.J."/>
            <person name="Thomas B.C."/>
            <person name="Singh A."/>
            <person name="Wilkins M.J."/>
            <person name="Karaoz U."/>
            <person name="Brodie E.L."/>
            <person name="Williams K.H."/>
            <person name="Hubbard S.S."/>
            <person name="Banfield J.F."/>
        </authorList>
    </citation>
    <scope>NUCLEOTIDE SEQUENCE [LARGE SCALE GENOMIC DNA]</scope>
</reference>
<comment type="similarity">
    <text evidence="3">Belongs to the LacAB/RpiB family.</text>
</comment>